<keyword evidence="3" id="KW-0012">Acyltransferase</keyword>
<protein>
    <submittedName>
        <fullName evidence="6">Biotin/lipoyl-containing protein</fullName>
    </submittedName>
</protein>
<evidence type="ECO:0000256" key="3">
    <source>
        <dbReference type="ARBA" id="ARBA00023315"/>
    </source>
</evidence>
<keyword evidence="2" id="KW-0808">Transferase</keyword>
<feature type="non-terminal residue" evidence="6">
    <location>
        <position position="110"/>
    </location>
</feature>
<dbReference type="Gene3D" id="2.40.50.100">
    <property type="match status" value="1"/>
</dbReference>
<organism evidence="6 7">
    <name type="scientific">Halobium palmae</name>
    <dbReference type="NCBI Taxonomy" id="1776492"/>
    <lineage>
        <taxon>Archaea</taxon>
        <taxon>Methanobacteriati</taxon>
        <taxon>Methanobacteriota</taxon>
        <taxon>Stenosarchaea group</taxon>
        <taxon>Halobacteria</taxon>
        <taxon>Halobacteriales</taxon>
        <taxon>Haloferacaceae</taxon>
        <taxon>Halobium</taxon>
    </lineage>
</organism>
<feature type="region of interest" description="Disordered" evidence="4">
    <location>
        <begin position="79"/>
        <end position="110"/>
    </location>
</feature>
<sequence length="110" mass="11790">MATKEFKLPDVGEGVAEGELVSWLVEVGDTVTEDQAVAEVETDKALVEVPSPYDGTVKELHAAEGEMVPVGEVIITYEVEGEDEGDVPDEPEVDVDEEDVEDAEDAGEAR</sequence>
<dbReference type="GO" id="GO:0016746">
    <property type="term" value="F:acyltransferase activity"/>
    <property type="evidence" value="ECO:0007669"/>
    <property type="project" value="UniProtKB-KW"/>
</dbReference>
<dbReference type="InterPro" id="IPR011053">
    <property type="entry name" value="Single_hybrid_motif"/>
</dbReference>
<reference evidence="6 7" key="1">
    <citation type="journal article" date="2019" name="Int. J. Syst. Evol. Microbiol.">
        <title>The Global Catalogue of Microorganisms (GCM) 10K type strain sequencing project: providing services to taxonomists for standard genome sequencing and annotation.</title>
        <authorList>
            <consortium name="The Broad Institute Genomics Platform"/>
            <consortium name="The Broad Institute Genome Sequencing Center for Infectious Disease"/>
            <person name="Wu L."/>
            <person name="Ma J."/>
        </authorList>
    </citation>
    <scope>NUCLEOTIDE SEQUENCE [LARGE SCALE GENOMIC DNA]</scope>
    <source>
        <strain evidence="6 7">NBRC 111368</strain>
    </source>
</reference>
<dbReference type="SUPFAM" id="SSF51230">
    <property type="entry name" value="Single hybrid motif"/>
    <property type="match status" value="1"/>
</dbReference>
<feature type="domain" description="Lipoyl-binding" evidence="5">
    <location>
        <begin position="3"/>
        <end position="78"/>
    </location>
</feature>
<dbReference type="AlphaFoldDB" id="A0ABD5RY25"/>
<evidence type="ECO:0000256" key="2">
    <source>
        <dbReference type="ARBA" id="ARBA00022679"/>
    </source>
</evidence>
<dbReference type="PROSITE" id="PS50968">
    <property type="entry name" value="BIOTINYL_LIPOYL"/>
    <property type="match status" value="1"/>
</dbReference>
<name>A0ABD5RY25_9EURY</name>
<dbReference type="EMBL" id="JBHSWU010000125">
    <property type="protein sequence ID" value="MFC6724221.1"/>
    <property type="molecule type" value="Genomic_DNA"/>
</dbReference>
<evidence type="ECO:0000313" key="7">
    <source>
        <dbReference type="Proteomes" id="UP001596328"/>
    </source>
</evidence>
<gene>
    <name evidence="6" type="ORF">ACFQE1_07510</name>
</gene>
<dbReference type="PANTHER" id="PTHR43178">
    <property type="entry name" value="DIHYDROLIPOAMIDE ACETYLTRANSFERASE COMPONENT OF PYRUVATE DEHYDROGENASE COMPLEX"/>
    <property type="match status" value="1"/>
</dbReference>
<dbReference type="Pfam" id="PF00364">
    <property type="entry name" value="Biotin_lipoyl"/>
    <property type="match status" value="1"/>
</dbReference>
<dbReference type="FunFam" id="2.40.50.100:FF:000036">
    <property type="entry name" value="Dihydrolipoamide acetyltransferase component of pyruvate dehydrogenase complex"/>
    <property type="match status" value="1"/>
</dbReference>
<dbReference type="PANTHER" id="PTHR43178:SF5">
    <property type="entry name" value="LIPOAMIDE ACYLTRANSFERASE COMPONENT OF BRANCHED-CHAIN ALPHA-KETO ACID DEHYDROGENASE COMPLEX, MITOCHONDRIAL"/>
    <property type="match status" value="1"/>
</dbReference>
<comment type="cofactor">
    <cofactor evidence="1">
        <name>(R)-lipoate</name>
        <dbReference type="ChEBI" id="CHEBI:83088"/>
    </cofactor>
</comment>
<dbReference type="InterPro" id="IPR050743">
    <property type="entry name" value="2-oxoacid_DH_E2_comp"/>
</dbReference>
<evidence type="ECO:0000256" key="1">
    <source>
        <dbReference type="ARBA" id="ARBA00001938"/>
    </source>
</evidence>
<proteinExistence type="predicted"/>
<evidence type="ECO:0000259" key="5">
    <source>
        <dbReference type="PROSITE" id="PS50968"/>
    </source>
</evidence>
<dbReference type="CDD" id="cd06849">
    <property type="entry name" value="lipoyl_domain"/>
    <property type="match status" value="1"/>
</dbReference>
<evidence type="ECO:0000313" key="6">
    <source>
        <dbReference type="EMBL" id="MFC6724221.1"/>
    </source>
</evidence>
<accession>A0ABD5RY25</accession>
<keyword evidence="7" id="KW-1185">Reference proteome</keyword>
<comment type="caution">
    <text evidence="6">The sequence shown here is derived from an EMBL/GenBank/DDBJ whole genome shotgun (WGS) entry which is preliminary data.</text>
</comment>
<dbReference type="Proteomes" id="UP001596328">
    <property type="component" value="Unassembled WGS sequence"/>
</dbReference>
<evidence type="ECO:0000256" key="4">
    <source>
        <dbReference type="SAM" id="MobiDB-lite"/>
    </source>
</evidence>
<dbReference type="InterPro" id="IPR000089">
    <property type="entry name" value="Biotin_lipoyl"/>
</dbReference>